<evidence type="ECO:0000256" key="1">
    <source>
        <dbReference type="ARBA" id="ARBA00004604"/>
    </source>
</evidence>
<evidence type="ECO:0000313" key="4">
    <source>
        <dbReference type="EMBL" id="ORX91174.1"/>
    </source>
</evidence>
<feature type="domain" description="Fcf2 pre-rRNA processing C-terminal" evidence="3">
    <location>
        <begin position="105"/>
        <end position="199"/>
    </location>
</feature>
<evidence type="ECO:0000313" key="5">
    <source>
        <dbReference type="Proteomes" id="UP000193498"/>
    </source>
</evidence>
<dbReference type="OrthoDB" id="427886at2759"/>
<gene>
    <name evidence="4" type="ORF">K493DRAFT_317465</name>
</gene>
<name>A0A1Y1Y0L7_9FUNG</name>
<dbReference type="InterPro" id="IPR014810">
    <property type="entry name" value="Fcf2_C"/>
</dbReference>
<dbReference type="InterPro" id="IPR039883">
    <property type="entry name" value="Fcf2/DNTTIP2"/>
</dbReference>
<keyword evidence="2" id="KW-0539">Nucleus</keyword>
<dbReference type="GO" id="GO:0005730">
    <property type="term" value="C:nucleolus"/>
    <property type="evidence" value="ECO:0007669"/>
    <property type="project" value="UniProtKB-SubCell"/>
</dbReference>
<sequence>MAALFEDTELDALLNAAAQNLKSQENKKQPKPSLMRFPSLDSGLKIKENLYIETKKKGVSKMKNTAVALEDDDASAEQTKALEKLPTRKLLKAELPTRKELAKEKEKTAGAKWFDMPAPDITDELKRDLTLIKLRNVLDPKRHYKKDNSKELPKYFQVGTIIEGAGEFYSARLTRRERKETILGELMADTDSKRYFKRKFLEVQETKQAGGRKHFKKRFKKRD</sequence>
<dbReference type="InParanoid" id="A0A1Y1Y0L7"/>
<evidence type="ECO:0000256" key="2">
    <source>
        <dbReference type="ARBA" id="ARBA00023242"/>
    </source>
</evidence>
<accession>A0A1Y1Y0L7</accession>
<comment type="subcellular location">
    <subcellularLocation>
        <location evidence="1">Nucleus</location>
        <location evidence="1">Nucleolus</location>
    </subcellularLocation>
</comment>
<dbReference type="Proteomes" id="UP000193498">
    <property type="component" value="Unassembled WGS sequence"/>
</dbReference>
<proteinExistence type="predicted"/>
<dbReference type="GO" id="GO:0003723">
    <property type="term" value="F:RNA binding"/>
    <property type="evidence" value="ECO:0007669"/>
    <property type="project" value="TreeGrafter"/>
</dbReference>
<dbReference type="FunCoup" id="A0A1Y1Y0L7">
    <property type="interactions" value="145"/>
</dbReference>
<dbReference type="STRING" id="1314790.A0A1Y1Y0L7"/>
<dbReference type="GO" id="GO:0006396">
    <property type="term" value="P:RNA processing"/>
    <property type="evidence" value="ECO:0007669"/>
    <property type="project" value="TreeGrafter"/>
</dbReference>
<dbReference type="AlphaFoldDB" id="A0A1Y1Y0L7"/>
<dbReference type="PANTHER" id="PTHR21686">
    <property type="entry name" value="DEOXYNUCLEOTIDYLTRANSFERASE TERMINAL-INTERACTING PROTEIN 2"/>
    <property type="match status" value="1"/>
</dbReference>
<keyword evidence="5" id="KW-1185">Reference proteome</keyword>
<reference evidence="4 5" key="1">
    <citation type="submission" date="2016-07" db="EMBL/GenBank/DDBJ databases">
        <title>Pervasive Adenine N6-methylation of Active Genes in Fungi.</title>
        <authorList>
            <consortium name="DOE Joint Genome Institute"/>
            <person name="Mondo S.J."/>
            <person name="Dannebaum R.O."/>
            <person name="Kuo R.C."/>
            <person name="Labutti K."/>
            <person name="Haridas S."/>
            <person name="Kuo A."/>
            <person name="Salamov A."/>
            <person name="Ahrendt S.R."/>
            <person name="Lipzen A."/>
            <person name="Sullivan W."/>
            <person name="Andreopoulos W.B."/>
            <person name="Clum A."/>
            <person name="Lindquist E."/>
            <person name="Daum C."/>
            <person name="Ramamoorthy G.K."/>
            <person name="Gryganskyi A."/>
            <person name="Culley D."/>
            <person name="Magnuson J.K."/>
            <person name="James T.Y."/>
            <person name="O'Malley M.A."/>
            <person name="Stajich J.E."/>
            <person name="Spatafora J.W."/>
            <person name="Visel A."/>
            <person name="Grigoriev I.V."/>
        </authorList>
    </citation>
    <scope>NUCLEOTIDE SEQUENCE [LARGE SCALE GENOMIC DNA]</scope>
    <source>
        <strain evidence="4 5">CBS 931.73</strain>
    </source>
</reference>
<evidence type="ECO:0000259" key="3">
    <source>
        <dbReference type="Pfam" id="PF08698"/>
    </source>
</evidence>
<dbReference type="Pfam" id="PF08698">
    <property type="entry name" value="Fcf2"/>
    <property type="match status" value="1"/>
</dbReference>
<dbReference type="PANTHER" id="PTHR21686:SF12">
    <property type="entry name" value="DEOXYNUCLEOTIDYLTRANSFERASE TERMINAL-INTERACTING PROTEIN 2"/>
    <property type="match status" value="1"/>
</dbReference>
<comment type="caution">
    <text evidence="4">The sequence shown here is derived from an EMBL/GenBank/DDBJ whole genome shotgun (WGS) entry which is preliminary data.</text>
</comment>
<organism evidence="4 5">
    <name type="scientific">Basidiobolus meristosporus CBS 931.73</name>
    <dbReference type="NCBI Taxonomy" id="1314790"/>
    <lineage>
        <taxon>Eukaryota</taxon>
        <taxon>Fungi</taxon>
        <taxon>Fungi incertae sedis</taxon>
        <taxon>Zoopagomycota</taxon>
        <taxon>Entomophthoromycotina</taxon>
        <taxon>Basidiobolomycetes</taxon>
        <taxon>Basidiobolales</taxon>
        <taxon>Basidiobolaceae</taxon>
        <taxon>Basidiobolus</taxon>
    </lineage>
</organism>
<protein>
    <submittedName>
        <fullName evidence="4">Fcf2-domain-containing protein</fullName>
    </submittedName>
</protein>
<dbReference type="EMBL" id="MCFE01000338">
    <property type="protein sequence ID" value="ORX91174.1"/>
    <property type="molecule type" value="Genomic_DNA"/>
</dbReference>